<organism evidence="1">
    <name type="scientific">Petromyces alliaceus</name>
    <name type="common">Aspergillus alliaceus</name>
    <dbReference type="NCBI Taxonomy" id="209559"/>
    <lineage>
        <taxon>Eukaryota</taxon>
        <taxon>Fungi</taxon>
        <taxon>Dikarya</taxon>
        <taxon>Ascomycota</taxon>
        <taxon>Pezizomycotina</taxon>
        <taxon>Eurotiomycetes</taxon>
        <taxon>Eurotiomycetidae</taxon>
        <taxon>Eurotiales</taxon>
        <taxon>Aspergillaceae</taxon>
        <taxon>Aspergillus</taxon>
        <taxon>Aspergillus subgen. Circumdati</taxon>
    </lineage>
</organism>
<accession>A0A5N7CN87</accession>
<evidence type="ECO:0000313" key="1">
    <source>
        <dbReference type="EMBL" id="KAE8395575.1"/>
    </source>
</evidence>
<gene>
    <name evidence="1" type="ORF">BDV23DRAFT_145204</name>
</gene>
<name>A0A5N7CN87_PETAA</name>
<dbReference type="EMBL" id="ML735218">
    <property type="protein sequence ID" value="KAE8395575.1"/>
    <property type="molecule type" value="Genomic_DNA"/>
</dbReference>
<sequence>MDVNTTLQPKTLLRLEFPSLAAHFQNLIKEQSAVDRVKELDSRLLELTHEEVLPPAVYGVWLPIALDARSRIITSGN</sequence>
<dbReference type="OrthoDB" id="10436320at2759"/>
<reference evidence="1" key="1">
    <citation type="submission" date="2019-04" db="EMBL/GenBank/DDBJ databases">
        <title>Friends and foes A comparative genomics studyof 23 Aspergillus species from section Flavi.</title>
        <authorList>
            <consortium name="DOE Joint Genome Institute"/>
            <person name="Kjaerbolling I."/>
            <person name="Vesth T."/>
            <person name="Frisvad J.C."/>
            <person name="Nybo J.L."/>
            <person name="Theobald S."/>
            <person name="Kildgaard S."/>
            <person name="Isbrandt T."/>
            <person name="Kuo A."/>
            <person name="Sato A."/>
            <person name="Lyhne E.K."/>
            <person name="Kogle M.E."/>
            <person name="Wiebenga A."/>
            <person name="Kun R.S."/>
            <person name="Lubbers R.J."/>
            <person name="Makela M.R."/>
            <person name="Barry K."/>
            <person name="Chovatia M."/>
            <person name="Clum A."/>
            <person name="Daum C."/>
            <person name="Haridas S."/>
            <person name="He G."/>
            <person name="LaButti K."/>
            <person name="Lipzen A."/>
            <person name="Mondo S."/>
            <person name="Riley R."/>
            <person name="Salamov A."/>
            <person name="Simmons B.A."/>
            <person name="Magnuson J.K."/>
            <person name="Henrissat B."/>
            <person name="Mortensen U.H."/>
            <person name="Larsen T.O."/>
            <person name="Devries R.P."/>
            <person name="Grigoriev I.V."/>
            <person name="Machida M."/>
            <person name="Baker S.E."/>
            <person name="Andersen M.R."/>
        </authorList>
    </citation>
    <scope>NUCLEOTIDE SEQUENCE [LARGE SCALE GENOMIC DNA]</scope>
    <source>
        <strain evidence="1">IBT 14317</strain>
    </source>
</reference>
<proteinExistence type="predicted"/>
<dbReference type="AlphaFoldDB" id="A0A5N7CN87"/>
<protein>
    <submittedName>
        <fullName evidence="1">Uncharacterized protein</fullName>
    </submittedName>
</protein>
<dbReference type="Proteomes" id="UP000326877">
    <property type="component" value="Unassembled WGS sequence"/>
</dbReference>